<dbReference type="SUPFAM" id="SSF56436">
    <property type="entry name" value="C-type lectin-like"/>
    <property type="match status" value="1"/>
</dbReference>
<organism evidence="2">
    <name type="scientific">marine metagenome</name>
    <dbReference type="NCBI Taxonomy" id="408172"/>
    <lineage>
        <taxon>unclassified sequences</taxon>
        <taxon>metagenomes</taxon>
        <taxon>ecological metagenomes</taxon>
    </lineage>
</organism>
<dbReference type="InterPro" id="IPR042095">
    <property type="entry name" value="SUMF_sf"/>
</dbReference>
<dbReference type="Pfam" id="PF03781">
    <property type="entry name" value="FGE-sulfatase"/>
    <property type="match status" value="1"/>
</dbReference>
<feature type="non-terminal residue" evidence="2">
    <location>
        <position position="115"/>
    </location>
</feature>
<evidence type="ECO:0000259" key="1">
    <source>
        <dbReference type="Pfam" id="PF03781"/>
    </source>
</evidence>
<dbReference type="EMBL" id="UINC01117522">
    <property type="protein sequence ID" value="SVC89999.1"/>
    <property type="molecule type" value="Genomic_DNA"/>
</dbReference>
<evidence type="ECO:0000313" key="2">
    <source>
        <dbReference type="EMBL" id="SVC89999.1"/>
    </source>
</evidence>
<accession>A0A382QWY0</accession>
<sequence>MVLIPGGEYLMGSEHIESYVNERPIHKVKIDSFYIDVSEVTNFEFSAFVQETGYITTAERVINWDKIKVQLPPDTERPSDSLLTPGSLVFQSIEYDNPLENDLSWWRWKPGASWR</sequence>
<feature type="domain" description="Sulfatase-modifying factor enzyme-like" evidence="1">
    <location>
        <begin position="1"/>
        <end position="115"/>
    </location>
</feature>
<protein>
    <recommendedName>
        <fullName evidence="1">Sulfatase-modifying factor enzyme-like domain-containing protein</fullName>
    </recommendedName>
</protein>
<dbReference type="PANTHER" id="PTHR23150">
    <property type="entry name" value="SULFATASE MODIFYING FACTOR 1, 2"/>
    <property type="match status" value="1"/>
</dbReference>
<dbReference type="InterPro" id="IPR016187">
    <property type="entry name" value="CTDL_fold"/>
</dbReference>
<name>A0A382QWY0_9ZZZZ</name>
<reference evidence="2" key="1">
    <citation type="submission" date="2018-05" db="EMBL/GenBank/DDBJ databases">
        <authorList>
            <person name="Lanie J.A."/>
            <person name="Ng W.-L."/>
            <person name="Kazmierczak K.M."/>
            <person name="Andrzejewski T.M."/>
            <person name="Davidsen T.M."/>
            <person name="Wayne K.J."/>
            <person name="Tettelin H."/>
            <person name="Glass J.I."/>
            <person name="Rusch D."/>
            <person name="Podicherti R."/>
            <person name="Tsui H.-C.T."/>
            <person name="Winkler M.E."/>
        </authorList>
    </citation>
    <scope>NUCLEOTIDE SEQUENCE</scope>
</reference>
<proteinExistence type="predicted"/>
<dbReference type="InterPro" id="IPR051043">
    <property type="entry name" value="Sulfatase_Mod_Factor_Kinase"/>
</dbReference>
<dbReference type="AlphaFoldDB" id="A0A382QWY0"/>
<dbReference type="PANTHER" id="PTHR23150:SF19">
    <property type="entry name" value="FORMYLGLYCINE-GENERATING ENZYME"/>
    <property type="match status" value="1"/>
</dbReference>
<dbReference type="GO" id="GO:0120147">
    <property type="term" value="F:formylglycine-generating oxidase activity"/>
    <property type="evidence" value="ECO:0007669"/>
    <property type="project" value="TreeGrafter"/>
</dbReference>
<gene>
    <name evidence="2" type="ORF">METZ01_LOCUS342853</name>
</gene>
<dbReference type="Gene3D" id="3.90.1580.10">
    <property type="entry name" value="paralog of FGE (formylglycine-generating enzyme)"/>
    <property type="match status" value="1"/>
</dbReference>
<dbReference type="InterPro" id="IPR005532">
    <property type="entry name" value="SUMF_dom"/>
</dbReference>